<keyword evidence="6" id="KW-1185">Reference proteome</keyword>
<feature type="chain" id="PRO_5027139750" description="Arabinogalactan endo-beta-1,4-galactanase" evidence="4">
    <location>
        <begin position="27"/>
        <end position="539"/>
    </location>
</feature>
<dbReference type="GO" id="GO:0045490">
    <property type="term" value="P:pectin catabolic process"/>
    <property type="evidence" value="ECO:0007669"/>
    <property type="project" value="TreeGrafter"/>
</dbReference>
<dbReference type="PANTHER" id="PTHR34983">
    <property type="entry name" value="ARABINOGALACTAN ENDO-BETA-1,4-GALACTANASE A"/>
    <property type="match status" value="1"/>
</dbReference>
<dbReference type="GO" id="GO:0031218">
    <property type="term" value="F:arabinogalactan endo-1,4-beta-galactosidase activity"/>
    <property type="evidence" value="ECO:0007669"/>
    <property type="project" value="UniProtKB-EC"/>
</dbReference>
<name>A0A6L5GCP6_9ACTN</name>
<evidence type="ECO:0000256" key="2">
    <source>
        <dbReference type="ARBA" id="ARBA00022801"/>
    </source>
</evidence>
<dbReference type="Gene3D" id="3.20.20.80">
    <property type="entry name" value="Glycosidases"/>
    <property type="match status" value="1"/>
</dbReference>
<dbReference type="Proteomes" id="UP000477750">
    <property type="component" value="Unassembled WGS sequence"/>
</dbReference>
<evidence type="ECO:0000313" key="5">
    <source>
        <dbReference type="EMBL" id="MQM27346.1"/>
    </source>
</evidence>
<comment type="caution">
    <text evidence="5">The sequence shown here is derived from an EMBL/GenBank/DDBJ whole genome shotgun (WGS) entry which is preliminary data.</text>
</comment>
<protein>
    <recommendedName>
        <fullName evidence="4">Arabinogalactan endo-beta-1,4-galactanase</fullName>
        <ecNumber evidence="4">3.2.1.89</ecNumber>
    </recommendedName>
</protein>
<keyword evidence="2 4" id="KW-0378">Hydrolase</keyword>
<reference evidence="5 6" key="1">
    <citation type="submission" date="2019-10" db="EMBL/GenBank/DDBJ databases">
        <title>Glycomyces albidus sp. nov., a novel actinomycete isolated from rhizosphere soil of wheat (Triticum aestivum L.).</title>
        <authorList>
            <person name="Qian L."/>
        </authorList>
    </citation>
    <scope>NUCLEOTIDE SEQUENCE [LARGE SCALE GENOMIC DNA]</scope>
    <source>
        <strain evidence="5 6">NEAU-7082</strain>
    </source>
</reference>
<evidence type="ECO:0000256" key="1">
    <source>
        <dbReference type="ARBA" id="ARBA00010687"/>
    </source>
</evidence>
<dbReference type="Gene3D" id="2.60.120.260">
    <property type="entry name" value="Galactose-binding domain-like"/>
    <property type="match status" value="1"/>
</dbReference>
<dbReference type="InterPro" id="IPR011683">
    <property type="entry name" value="Glyco_hydro_53"/>
</dbReference>
<feature type="signal peptide" evidence="4">
    <location>
        <begin position="1"/>
        <end position="26"/>
    </location>
</feature>
<comment type="catalytic activity">
    <reaction evidence="4">
        <text>The enzyme specifically hydrolyzes (1-&gt;4)-beta-D-galactosidic linkages in type I arabinogalactans.</text>
        <dbReference type="EC" id="3.2.1.89"/>
    </reaction>
</comment>
<dbReference type="AlphaFoldDB" id="A0A6L5GCP6"/>
<dbReference type="GO" id="GO:0015926">
    <property type="term" value="F:glucosidase activity"/>
    <property type="evidence" value="ECO:0007669"/>
    <property type="project" value="InterPro"/>
</dbReference>
<dbReference type="EMBL" id="WIAO01000023">
    <property type="protein sequence ID" value="MQM27346.1"/>
    <property type="molecule type" value="Genomic_DNA"/>
</dbReference>
<evidence type="ECO:0000256" key="3">
    <source>
        <dbReference type="ARBA" id="ARBA00023295"/>
    </source>
</evidence>
<keyword evidence="4" id="KW-0732">Signal</keyword>
<dbReference type="SUPFAM" id="SSF51445">
    <property type="entry name" value="(Trans)glycosidases"/>
    <property type="match status" value="1"/>
</dbReference>
<dbReference type="EC" id="3.2.1.89" evidence="4"/>
<sequence length="539" mass="57491">MRRMIAVALAAAMGFVAFATASPAQAVRDDFYMGVDPGTLIDVERSGVRFSDGGVQDDALSIMAGNGANLVRLRVWNNPYSSSGQPYGGGTNDLAKTITMAQRAKALGMDVLLDLHYSDFWADPGKQIKPKAWQNLSYSQLTTAVRDYSRSVVSQMAAAGATPDIVQVGNEITNGMLLPTGSTSNWSQLGGLLKAGIEGVHQGGSGIEIALHLDRGGNNAAYRTWFDNARNQGVPYDIIAMSYYPYWHGTMSQLRTNMNDVAARYGKDVLIVETAYAHTLTDCDGRGNIFTGSHAQESGYPATVAGQTQFLRDLRNAVQAVPNDRGRGLVWWEPAWLGTTSWATQAGMAYINDFAGESNSWDNQGLFNCSGGALSTLDVFAETTGGGDPGTGENVLTNGGFETSGNPAAGWSVWAQNSADANAVFRESRGSVYQGSNKLTFWKGTAYTASAYQSVSVPNGTYTLTAWVMNGGGQTAARMYAKNFGGGERQAGLPVTSTWTQVTISGIQVTSGRIEAGFYTSANAGNWINIDDVRLIRTA</sequence>
<accession>A0A6L5GCP6</accession>
<evidence type="ECO:0000313" key="6">
    <source>
        <dbReference type="Proteomes" id="UP000477750"/>
    </source>
</evidence>
<evidence type="ECO:0000256" key="4">
    <source>
        <dbReference type="RuleBase" id="RU361192"/>
    </source>
</evidence>
<comment type="similarity">
    <text evidence="1 4">Belongs to the glycosyl hydrolase 53 family.</text>
</comment>
<dbReference type="Pfam" id="PF07745">
    <property type="entry name" value="Glyco_hydro_53"/>
    <property type="match status" value="1"/>
</dbReference>
<dbReference type="RefSeq" id="WP_153026487.1">
    <property type="nucleotide sequence ID" value="NZ_WIAO01000023.1"/>
</dbReference>
<gene>
    <name evidence="5" type="ORF">GFD30_17470</name>
</gene>
<keyword evidence="3 4" id="KW-0326">Glycosidase</keyword>
<dbReference type="PANTHER" id="PTHR34983:SF2">
    <property type="entry name" value="ENDO-BETA-1,4-GALACTANASE"/>
    <property type="match status" value="1"/>
</dbReference>
<proteinExistence type="inferred from homology"/>
<organism evidence="5 6">
    <name type="scientific">Glycomyces albidus</name>
    <dbReference type="NCBI Taxonomy" id="2656774"/>
    <lineage>
        <taxon>Bacteria</taxon>
        <taxon>Bacillati</taxon>
        <taxon>Actinomycetota</taxon>
        <taxon>Actinomycetes</taxon>
        <taxon>Glycomycetales</taxon>
        <taxon>Glycomycetaceae</taxon>
        <taxon>Glycomyces</taxon>
    </lineage>
</organism>
<dbReference type="InterPro" id="IPR017853">
    <property type="entry name" value="GH"/>
</dbReference>